<dbReference type="InterPro" id="IPR007421">
    <property type="entry name" value="Schlafen_AlbA_2_dom"/>
</dbReference>
<dbReference type="KEGG" id="sgp:SpiGrapes_1589"/>
<dbReference type="PANTHER" id="PTHR30595">
    <property type="entry name" value="GLPR-RELATED TRANSCRIPTIONAL REPRESSOR"/>
    <property type="match status" value="1"/>
</dbReference>
<protein>
    <submittedName>
        <fullName evidence="2">Putative transcriptional regulator with HTH domain</fullName>
    </submittedName>
</protein>
<gene>
    <name evidence="2" type="ordered locus">SpiGrapes_1589</name>
</gene>
<reference evidence="2 3" key="1">
    <citation type="submission" date="2011-11" db="EMBL/GenBank/DDBJ databases">
        <title>Complete sequence of Spirochaeta sp. grapes.</title>
        <authorList>
            <consortium name="US DOE Joint Genome Institute"/>
            <person name="Lucas S."/>
            <person name="Han J."/>
            <person name="Lapidus A."/>
            <person name="Cheng J.-F."/>
            <person name="Goodwin L."/>
            <person name="Pitluck S."/>
            <person name="Peters L."/>
            <person name="Ovchinnikova G."/>
            <person name="Munk A.C."/>
            <person name="Detter J.C."/>
            <person name="Han C."/>
            <person name="Tapia R."/>
            <person name="Land M."/>
            <person name="Hauser L."/>
            <person name="Kyrpides N."/>
            <person name="Ivanova N."/>
            <person name="Pagani I."/>
            <person name="Ritalahtilisa K."/>
            <person name="Loeffler F."/>
            <person name="Woyke T."/>
        </authorList>
    </citation>
    <scope>NUCLEOTIDE SEQUENCE [LARGE SCALE GENOMIC DNA]</scope>
    <source>
        <strain evidence="3">ATCC BAA-1885 / DSM 22778 / Grapes</strain>
    </source>
</reference>
<sequence>MKYKTERIEFKSQWSEAFCKEVIAFANSDGGYLYIGVDDTGTQVGVADVDETYNLITNVIRDSILPDITMFIKYTLQENHVICLEISEGANKPYYLHRKGLKPSGVYVRQGSSSVPASPEQIRQMIRNADGDAYEDMRSLVQDLTFKQAKETFAQKSVAFQKEQFPRLGMCDLSGLFTNVGLLLSDQCEHSIMVAVYADEAKTLFKDTREFKGSVLKQLESTYSYLMLCNQNQAKITGLDRVDRFDYPAEAIREALLNAIVHRDYAYSGSIIINIIGSQMEFISIGGLVSGLTIADIGTGISQPRNRHLADIFHRLGFVESYGTGVRKIHELYKDFKEPVRIEVTPNTFKMILPNQNKTMGKESDVVSAKEPLVNRELSPQTRQIFDQIIRNGFTTDEEVQKLLGIKKTRAYILVKQMIDAGLLEVRGRGIGKKYLIKAPSLDVK</sequence>
<dbReference type="OrthoDB" id="9807907at2"/>
<feature type="domain" description="Schlafen AlbA-2" evidence="1">
    <location>
        <begin position="5"/>
        <end position="117"/>
    </location>
</feature>
<dbReference type="AlphaFoldDB" id="G8QW98"/>
<dbReference type="HOGENOM" id="CLU_024970_1_2_12"/>
<evidence type="ECO:0000313" key="3">
    <source>
        <dbReference type="Proteomes" id="UP000005632"/>
    </source>
</evidence>
<evidence type="ECO:0000313" key="2">
    <source>
        <dbReference type="EMBL" id="AEV29396.1"/>
    </source>
</evidence>
<proteinExistence type="predicted"/>
<dbReference type="eggNOG" id="COG0640">
    <property type="taxonomic scope" value="Bacteria"/>
</dbReference>
<dbReference type="STRING" id="158190.SpiGrapes_1589"/>
<dbReference type="EMBL" id="CP003155">
    <property type="protein sequence ID" value="AEV29396.1"/>
    <property type="molecule type" value="Genomic_DNA"/>
</dbReference>
<keyword evidence="3" id="KW-1185">Reference proteome</keyword>
<dbReference type="Proteomes" id="UP000005632">
    <property type="component" value="Chromosome"/>
</dbReference>
<dbReference type="Gene3D" id="3.30.950.30">
    <property type="entry name" value="Schlafen, AAA domain"/>
    <property type="match status" value="1"/>
</dbReference>
<dbReference type="Pfam" id="PF04326">
    <property type="entry name" value="SLFN_AlbA_2"/>
    <property type="match status" value="1"/>
</dbReference>
<name>G8QW98_SPHPG</name>
<dbReference type="Gene3D" id="3.30.565.60">
    <property type="match status" value="1"/>
</dbReference>
<dbReference type="PANTHER" id="PTHR30595:SF6">
    <property type="entry name" value="SCHLAFEN ALBA-2 DOMAIN-CONTAINING PROTEIN"/>
    <property type="match status" value="1"/>
</dbReference>
<evidence type="ECO:0000259" key="1">
    <source>
        <dbReference type="Pfam" id="PF04326"/>
    </source>
</evidence>
<organism evidence="2 3">
    <name type="scientific">Sphaerochaeta pleomorpha (strain ATCC BAA-1885 / DSM 22778 / Grapes)</name>
    <dbReference type="NCBI Taxonomy" id="158190"/>
    <lineage>
        <taxon>Bacteria</taxon>
        <taxon>Pseudomonadati</taxon>
        <taxon>Spirochaetota</taxon>
        <taxon>Spirochaetia</taxon>
        <taxon>Spirochaetales</taxon>
        <taxon>Sphaerochaetaceae</taxon>
        <taxon>Sphaerochaeta</taxon>
    </lineage>
</organism>
<dbReference type="InterPro" id="IPR038461">
    <property type="entry name" value="Schlafen_AlbA_2_dom_sf"/>
</dbReference>
<dbReference type="eggNOG" id="COG2865">
    <property type="taxonomic scope" value="Bacteria"/>
</dbReference>
<accession>G8QW98</accession>
<dbReference type="Pfam" id="PF13749">
    <property type="entry name" value="HATPase_c_4"/>
    <property type="match status" value="1"/>
</dbReference>
<dbReference type="InterPro" id="IPR038475">
    <property type="entry name" value="RecG_C_sf"/>
</dbReference>